<feature type="compositionally biased region" description="Basic and acidic residues" evidence="1">
    <location>
        <begin position="767"/>
        <end position="777"/>
    </location>
</feature>
<feature type="compositionally biased region" description="Basic and acidic residues" evidence="1">
    <location>
        <begin position="336"/>
        <end position="363"/>
    </location>
</feature>
<accession>A0ABN9LJS4</accession>
<dbReference type="Proteomes" id="UP001176940">
    <property type="component" value="Unassembled WGS sequence"/>
</dbReference>
<evidence type="ECO:0000313" key="3">
    <source>
        <dbReference type="Proteomes" id="UP001176940"/>
    </source>
</evidence>
<feature type="compositionally biased region" description="Basic residues" evidence="1">
    <location>
        <begin position="297"/>
        <end position="309"/>
    </location>
</feature>
<protein>
    <submittedName>
        <fullName evidence="2">Uncharacterized protein</fullName>
    </submittedName>
</protein>
<feature type="region of interest" description="Disordered" evidence="1">
    <location>
        <begin position="743"/>
        <end position="777"/>
    </location>
</feature>
<feature type="compositionally biased region" description="Basic residues" evidence="1">
    <location>
        <begin position="325"/>
        <end position="335"/>
    </location>
</feature>
<comment type="caution">
    <text evidence="2">The sequence shown here is derived from an EMBL/GenBank/DDBJ whole genome shotgun (WGS) entry which is preliminary data.</text>
</comment>
<dbReference type="PANTHER" id="PTHR33066">
    <property type="entry name" value="INTEGRASE_SAM-LIKE_N DOMAIN-CONTAINING PROTEIN"/>
    <property type="match status" value="1"/>
</dbReference>
<reference evidence="2" key="1">
    <citation type="submission" date="2023-07" db="EMBL/GenBank/DDBJ databases">
        <authorList>
            <person name="Stuckert A."/>
        </authorList>
    </citation>
    <scope>NUCLEOTIDE SEQUENCE</scope>
</reference>
<feature type="compositionally biased region" description="Basic and acidic residues" evidence="1">
    <location>
        <begin position="743"/>
        <end position="757"/>
    </location>
</feature>
<evidence type="ECO:0000256" key="1">
    <source>
        <dbReference type="SAM" id="MobiDB-lite"/>
    </source>
</evidence>
<gene>
    <name evidence="2" type="ORF">RIMI_LOCUS8721119</name>
</gene>
<evidence type="ECO:0000313" key="2">
    <source>
        <dbReference type="EMBL" id="CAJ0940565.1"/>
    </source>
</evidence>
<feature type="compositionally biased region" description="Basic and acidic residues" evidence="1">
    <location>
        <begin position="515"/>
        <end position="531"/>
    </location>
</feature>
<keyword evidence="3" id="KW-1185">Reference proteome</keyword>
<organism evidence="2 3">
    <name type="scientific">Ranitomeya imitator</name>
    <name type="common">mimic poison frog</name>
    <dbReference type="NCBI Taxonomy" id="111125"/>
    <lineage>
        <taxon>Eukaryota</taxon>
        <taxon>Metazoa</taxon>
        <taxon>Chordata</taxon>
        <taxon>Craniata</taxon>
        <taxon>Vertebrata</taxon>
        <taxon>Euteleostomi</taxon>
        <taxon>Amphibia</taxon>
        <taxon>Batrachia</taxon>
        <taxon>Anura</taxon>
        <taxon>Neobatrachia</taxon>
        <taxon>Hyloidea</taxon>
        <taxon>Dendrobatidae</taxon>
        <taxon>Dendrobatinae</taxon>
        <taxon>Ranitomeya</taxon>
    </lineage>
</organism>
<feature type="region of interest" description="Disordered" evidence="1">
    <location>
        <begin position="233"/>
        <end position="363"/>
    </location>
</feature>
<sequence length="777" mass="87845">MNKEWYQNVLQEQLLPTIQEQFGAQQCLFQHDGAPCHKAKVAFLVAITLIRRVSELATLSCRVPFLNFHQDKVVLRPSQSFLPKVISSFHVNEDLVLPSLCPAPLYRMERALHTLDLVRALRRCAYTSGKGGEQDDNPFNINPVTWYKALRGYSESGDVNYDYDHELSLELKRQKIQREFNEIRAGKYRKTRRDWPLECNLLEIRAIFYALYHWHSPFPRVVKRIKEEGAPMIPDSFGLAKKSPISPEATAKMSPSPSKSSKSPKRKSSPKAGNPTSKKEKKMAAGASSPQTELPVRHSKVGQSKKKGPRTPSPPPPAQEEVSLSKKHKDKHKAKERNEERVKDVKERGREAEKHRDKKDRQRSVPIWGITSAEAVTKSSWPFSQQFFPFKRVFTCCFKETTYIFTNTREILFAQTCNLTFPQENFTVNLNYNSIGLLLLHVTILPSPQDTTPHPHSPAHQFRGTPPLLVVEDHRPLIIKEPLRHPPDGHPPHLIPPIHHHHRGGEVHPNIDPQSGKKEDMKGKEQLVRKTDVGTGGTIVEEEKIRKEKETTGSQVALETTEMNENLVMAVIVETSEITVTEGRLRTPGRAVRLEILVTIEILKKAKKAESRRIPVLLVTLMIIESGTIVSLTGKMSSMMNAATEEVTGEMNLRDLKPEMNLGMTPVMNPEVRPEMIVMAEHGVVHLIRLKKVVGETEAPRWIATAAAVTTKTGIQGAVIPNARDMTTANRGEIPHLIADMGKEKEGNESEIKDRHPQHNIGEEMMMNEKKEEMSVE</sequence>
<name>A0ABN9LJS4_9NEOB</name>
<dbReference type="Gene3D" id="3.30.420.10">
    <property type="entry name" value="Ribonuclease H-like superfamily/Ribonuclease H"/>
    <property type="match status" value="1"/>
</dbReference>
<dbReference type="InterPro" id="IPR036397">
    <property type="entry name" value="RNaseH_sf"/>
</dbReference>
<dbReference type="PANTHER" id="PTHR33066:SF2">
    <property type="entry name" value="FILAGGRIN-2-LIKE"/>
    <property type="match status" value="1"/>
</dbReference>
<feature type="region of interest" description="Disordered" evidence="1">
    <location>
        <begin position="500"/>
        <end position="531"/>
    </location>
</feature>
<dbReference type="EMBL" id="CAUEEQ010017528">
    <property type="protein sequence ID" value="CAJ0940565.1"/>
    <property type="molecule type" value="Genomic_DNA"/>
</dbReference>
<proteinExistence type="predicted"/>